<protein>
    <submittedName>
        <fullName evidence="3">Tyrosine-protein phosphatase</fullName>
    </submittedName>
</protein>
<dbReference type="InterPro" id="IPR026893">
    <property type="entry name" value="Tyr/Ser_Pase_IphP-type"/>
</dbReference>
<evidence type="ECO:0000313" key="3">
    <source>
        <dbReference type="EMBL" id="GAA1402917.1"/>
    </source>
</evidence>
<evidence type="ECO:0000259" key="2">
    <source>
        <dbReference type="PROSITE" id="PS50056"/>
    </source>
</evidence>
<dbReference type="EMBL" id="BAAAKJ010000255">
    <property type="protein sequence ID" value="GAA1402917.1"/>
    <property type="molecule type" value="Genomic_DNA"/>
</dbReference>
<gene>
    <name evidence="3" type="ORF">GCM10009639_46940</name>
</gene>
<dbReference type="InterPro" id="IPR016130">
    <property type="entry name" value="Tyr_Pase_AS"/>
</dbReference>
<evidence type="ECO:0000256" key="1">
    <source>
        <dbReference type="ARBA" id="ARBA00009580"/>
    </source>
</evidence>
<dbReference type="Pfam" id="PF13350">
    <property type="entry name" value="Y_phosphatase3"/>
    <property type="match status" value="1"/>
</dbReference>
<feature type="domain" description="Tyrosine specific protein phosphatases" evidence="2">
    <location>
        <begin position="109"/>
        <end position="147"/>
    </location>
</feature>
<dbReference type="PROSITE" id="PS50056">
    <property type="entry name" value="TYR_PHOSPHATASE_2"/>
    <property type="match status" value="1"/>
</dbReference>
<organism evidence="3 4">
    <name type="scientific">Kitasatospora putterlickiae</name>
    <dbReference type="NCBI Taxonomy" id="221725"/>
    <lineage>
        <taxon>Bacteria</taxon>
        <taxon>Bacillati</taxon>
        <taxon>Actinomycetota</taxon>
        <taxon>Actinomycetes</taxon>
        <taxon>Kitasatosporales</taxon>
        <taxon>Streptomycetaceae</taxon>
        <taxon>Kitasatospora</taxon>
    </lineage>
</organism>
<dbReference type="Gene3D" id="3.90.190.10">
    <property type="entry name" value="Protein tyrosine phosphatase superfamily"/>
    <property type="match status" value="1"/>
</dbReference>
<comment type="caution">
    <text evidence="3">The sequence shown here is derived from an EMBL/GenBank/DDBJ whole genome shotgun (WGS) entry which is preliminary data.</text>
</comment>
<accession>A0ABN1YB26</accession>
<dbReference type="InterPro" id="IPR000387">
    <property type="entry name" value="Tyr_Pase_dom"/>
</dbReference>
<reference evidence="3 4" key="1">
    <citation type="journal article" date="2019" name="Int. J. Syst. Evol. Microbiol.">
        <title>The Global Catalogue of Microorganisms (GCM) 10K type strain sequencing project: providing services to taxonomists for standard genome sequencing and annotation.</title>
        <authorList>
            <consortium name="The Broad Institute Genomics Platform"/>
            <consortium name="The Broad Institute Genome Sequencing Center for Infectious Disease"/>
            <person name="Wu L."/>
            <person name="Ma J."/>
        </authorList>
    </citation>
    <scope>NUCLEOTIDE SEQUENCE [LARGE SCALE GENOMIC DNA]</scope>
    <source>
        <strain evidence="3 4">JCM 12393</strain>
    </source>
</reference>
<dbReference type="PANTHER" id="PTHR31126:SF1">
    <property type="entry name" value="TYROSINE SPECIFIC PROTEIN PHOSPHATASES DOMAIN-CONTAINING PROTEIN"/>
    <property type="match status" value="1"/>
</dbReference>
<comment type="similarity">
    <text evidence="1">Belongs to the protein-tyrosine phosphatase family.</text>
</comment>
<proteinExistence type="inferred from homology"/>
<dbReference type="SUPFAM" id="SSF52799">
    <property type="entry name" value="(Phosphotyrosine protein) phosphatases II"/>
    <property type="match status" value="1"/>
</dbReference>
<dbReference type="InterPro" id="IPR029021">
    <property type="entry name" value="Prot-tyrosine_phosphatase-like"/>
</dbReference>
<dbReference type="PANTHER" id="PTHR31126">
    <property type="entry name" value="TYROSINE-PROTEIN PHOSPHATASE"/>
    <property type="match status" value="1"/>
</dbReference>
<sequence>MTLVNFRDPAALADPEGRRVRHGVLYRSAQPYPADNAAIVEQLNAAGIRTIIDLRGEAETEDADWARSRAAGIEVVAARVQPTDRKLEAAMMAMTTDADLGAFYLLMVESAPGAVKLAVEAATRPGGLLVHCAAGKDRTGWLTALLLDLLGVPAEEIVADYHRTTAALPQIFEGLAERNRNALNDYHAGSLTVPRPLLEAPADAMAAFLELVDARYGGTEGLLAHCGVDAATIEAFRAKAAAPAAEVPAGVTA</sequence>
<dbReference type="PROSITE" id="PS00383">
    <property type="entry name" value="TYR_PHOSPHATASE_1"/>
    <property type="match status" value="1"/>
</dbReference>
<dbReference type="Proteomes" id="UP001499863">
    <property type="component" value="Unassembled WGS sequence"/>
</dbReference>
<keyword evidence="4" id="KW-1185">Reference proteome</keyword>
<dbReference type="RefSeq" id="WP_344338947.1">
    <property type="nucleotide sequence ID" value="NZ_BAAAKJ010000255.1"/>
</dbReference>
<name>A0ABN1YB26_9ACTN</name>
<evidence type="ECO:0000313" key="4">
    <source>
        <dbReference type="Proteomes" id="UP001499863"/>
    </source>
</evidence>